<feature type="chain" id="PRO_5036814687" evidence="3">
    <location>
        <begin position="27"/>
        <end position="1763"/>
    </location>
</feature>
<keyword evidence="1" id="KW-0677">Repeat</keyword>
<feature type="compositionally biased region" description="Basic and acidic residues" evidence="2">
    <location>
        <begin position="1562"/>
        <end position="1577"/>
    </location>
</feature>
<dbReference type="Pfam" id="PF12733">
    <property type="entry name" value="Cadherin-like"/>
    <property type="match status" value="2"/>
</dbReference>
<dbReference type="Pfam" id="PF00395">
    <property type="entry name" value="SLH"/>
    <property type="match status" value="3"/>
</dbReference>
<name>A0A926ISK8_9FIRM</name>
<sequence>MKTKRSLSLLLCVVMLVSTLVFPAYADSTSVSVTFAAQKDGAFIFAPQSIEVKDGIAEEYGYTVKENITSPTFLDALVAVHKAKYGDAFTKESAKDYLDVTSGGWILKSFKSADSCGFTVNSSSASVSNEQIIKNGDTLEYYFYMDTTTWSDVYTFFDTYKKTVKTGESFYLTLNKVTYDSSYNPVAAPIDGTNEDNAITINTVNPDGGISEPLDAVINKDGKISLKFDTEGTYTVTAQGFAETGSIVAPFCTVTAEKAETAPDYESAVKIAYDEFSTKNKYTASNTPLVFPLEYNSVTYTNLISYLKAWTLDKTGFEPEIEYKLTPSATAYPDWRSGEPIQYVPNPFESDGEAVPNYFADNKPMSKMFTAVKFKIGTAESASIATLWAKTTSLERNDEEIVDYVASNLPFARIKGNNKSENEIVQSIGELSNGRVGALPTADKLYTKSSATISWKLENISGKSDALTLKNNKITVSRPEIGEDNAVFKLTATVTSAKDSSITKDVVYTLTVPAYEAVYIPVQVTSGANLTIKNVDEKYIVKQENAPEGYDLYICALHTSATGTKQDYTYTAELENYITKSGTISVTGETPGENIIISLTASSADDTKLGTLKFLAPEIKDFNFDKDTAEYNVEINSAQSVKIAGLPAVNGADVKITSYYSSLANANKGTLNTKGTALNARGVNCYLPDAPGVSVIKITVTAPSGSVQEQKTREYTINITKKSDTKPLTGLVITALSTENGKADSRADEEKLAPLFVSGDNAGTYCYTVNYFRNQITVKPTAKGADIKVNGETVASGKVSNPINLEVGNNEIKIEVTLGGNTETYTVVVRRKAKLVITDVKLDNGYLSSLDNGRTGSCSFANNADKINVTYITNEPCDITITAGDKVYTGTSGEPIEIDTDGEDSIIPITKISHTVDGVLEEQNYVISFRRLAATSPNAVESYLPAPGQFVNQTPYRNPDVVISSSGSVVTLGAFGGYAVYRYDDPIANDSKNPYGIDFIIYGNAFKNDDGTTSSGAAEPGAVMVSKDGVNWYELAGAKYYSADTRRNISVTYTNGDETFTSASDTAWTSSDGESGIMPKNDYHKQPYYPDPSFYGKYQNGIGKNDSYTSKTVTFTGTIIDPGFYPFGYADSHSKNENFSAGTAVNPYVKNHEYKYNGDGFDISWAVDENGNRVELDEISYIKIYNPTLSYGTSTGEKSPEISAIARAKANTEDAGVSSPLSSLYVNGKEVTLEDGKFTYTVDAENAETLEIAPTAKIADANIYVSDTRVNSGEKCKITSAAKTRIIVQDGEKEPVIYILGFENIPTESDNSSLSSIEISPDGISLSPDSENKLAYAVSNNTATVRITPKTAGRKATAEISGKSLENAVTLNNGEESAVIDLSVGENVFDIKVKSENGKNEKTYTFTITRKSASSSTPSSNEITVSFTLTGDVIHYNKDTDLYTGNHKKPVWIKTQNVVIPKNSTLKYITELMLNNAKIDFVTSGVYISYINGIGEFDNGKNSGWMYRVNDVISNVGYAAKKLSDGDVIEWFYTDDYLTEKNYEKWDDPKPSSSKSNTAENGKTDKSDTKTPENNKRFDENTFADVKKDDWYFDAVKYVYDKGIIKGTDKGFEPNTDMSRAMLVTVLWRMENSPVVNFAMKFNDANDGWYTEAIRWAASEGIVSGISEDTFGTDEPITREMLTTILYRYAQKKNIDVSSGENTNILSYSDAESISEYAVSAMQWAVGEGIIKGESETLIAPDGKALRAQCAALIMRFCEKYSK</sequence>
<evidence type="ECO:0000256" key="2">
    <source>
        <dbReference type="SAM" id="MobiDB-lite"/>
    </source>
</evidence>
<feature type="signal peptide" evidence="3">
    <location>
        <begin position="1"/>
        <end position="26"/>
    </location>
</feature>
<dbReference type="EMBL" id="JACRTE010000002">
    <property type="protein sequence ID" value="MBC8595635.1"/>
    <property type="molecule type" value="Genomic_DNA"/>
</dbReference>
<keyword evidence="6" id="KW-1185">Reference proteome</keyword>
<evidence type="ECO:0000256" key="1">
    <source>
        <dbReference type="ARBA" id="ARBA00022737"/>
    </source>
</evidence>
<proteinExistence type="predicted"/>
<evidence type="ECO:0000259" key="4">
    <source>
        <dbReference type="PROSITE" id="PS51272"/>
    </source>
</evidence>
<dbReference type="PROSITE" id="PS51272">
    <property type="entry name" value="SLH"/>
    <property type="match status" value="3"/>
</dbReference>
<accession>A0A926ISK8</accession>
<feature type="domain" description="SLH" evidence="4">
    <location>
        <begin position="1579"/>
        <end position="1636"/>
    </location>
</feature>
<dbReference type="InterPro" id="IPR025883">
    <property type="entry name" value="Cadherin-like_domain"/>
</dbReference>
<comment type="caution">
    <text evidence="5">The sequence shown here is derived from an EMBL/GenBank/DDBJ whole genome shotgun (WGS) entry which is preliminary data.</text>
</comment>
<feature type="domain" description="SLH" evidence="4">
    <location>
        <begin position="1637"/>
        <end position="1700"/>
    </location>
</feature>
<dbReference type="Pfam" id="PF14478">
    <property type="entry name" value="DUF4430"/>
    <property type="match status" value="1"/>
</dbReference>
<dbReference type="Gene3D" id="2.170.130.30">
    <property type="match status" value="1"/>
</dbReference>
<feature type="domain" description="SLH" evidence="4">
    <location>
        <begin position="1705"/>
        <end position="1763"/>
    </location>
</feature>
<evidence type="ECO:0000313" key="5">
    <source>
        <dbReference type="EMBL" id="MBC8595635.1"/>
    </source>
</evidence>
<organism evidence="5 6">
    <name type="scientific">Qingrenia yutianensis</name>
    <dbReference type="NCBI Taxonomy" id="2763676"/>
    <lineage>
        <taxon>Bacteria</taxon>
        <taxon>Bacillati</taxon>
        <taxon>Bacillota</taxon>
        <taxon>Clostridia</taxon>
        <taxon>Eubacteriales</taxon>
        <taxon>Oscillospiraceae</taxon>
        <taxon>Qingrenia</taxon>
    </lineage>
</organism>
<gene>
    <name evidence="5" type="ORF">H8706_01955</name>
</gene>
<dbReference type="Proteomes" id="UP000647416">
    <property type="component" value="Unassembled WGS sequence"/>
</dbReference>
<feature type="region of interest" description="Disordered" evidence="2">
    <location>
        <begin position="1544"/>
        <end position="1577"/>
    </location>
</feature>
<keyword evidence="3" id="KW-0732">Signal</keyword>
<dbReference type="InterPro" id="IPR001119">
    <property type="entry name" value="SLH_dom"/>
</dbReference>
<reference evidence="5" key="1">
    <citation type="submission" date="2020-08" db="EMBL/GenBank/DDBJ databases">
        <title>Genome public.</title>
        <authorList>
            <person name="Liu C."/>
            <person name="Sun Q."/>
        </authorList>
    </citation>
    <scope>NUCLEOTIDE SEQUENCE</scope>
    <source>
        <strain evidence="5">NSJ-50</strain>
    </source>
</reference>
<evidence type="ECO:0000256" key="3">
    <source>
        <dbReference type="SAM" id="SignalP"/>
    </source>
</evidence>
<dbReference type="RefSeq" id="WP_262431297.1">
    <property type="nucleotide sequence ID" value="NZ_JACRTE010000002.1"/>
</dbReference>
<evidence type="ECO:0000313" key="6">
    <source>
        <dbReference type="Proteomes" id="UP000647416"/>
    </source>
</evidence>
<protein>
    <submittedName>
        <fullName evidence="5">Cadherin-like beta sandwich domain-containing protein</fullName>
    </submittedName>
</protein>
<dbReference type="InterPro" id="IPR027954">
    <property type="entry name" value="Transcobalamin-like_C"/>
</dbReference>